<feature type="domain" description="PNPLA" evidence="3">
    <location>
        <begin position="8"/>
        <end position="210"/>
    </location>
</feature>
<feature type="active site" description="Nucleophile" evidence="2">
    <location>
        <position position="46"/>
    </location>
</feature>
<organism evidence="4 5">
    <name type="scientific">Rhodocytophaga rosea</name>
    <dbReference type="NCBI Taxonomy" id="2704465"/>
    <lineage>
        <taxon>Bacteria</taxon>
        <taxon>Pseudomonadati</taxon>
        <taxon>Bacteroidota</taxon>
        <taxon>Cytophagia</taxon>
        <taxon>Cytophagales</taxon>
        <taxon>Rhodocytophagaceae</taxon>
        <taxon>Rhodocytophaga</taxon>
    </lineage>
</organism>
<dbReference type="RefSeq" id="WP_162443789.1">
    <property type="nucleotide sequence ID" value="NZ_CP048222.1"/>
</dbReference>
<gene>
    <name evidence="4" type="ORF">GXP67_14550</name>
</gene>
<dbReference type="KEGG" id="rhoz:GXP67_14550"/>
<feature type="short sequence motif" description="DGA/G" evidence="2">
    <location>
        <begin position="197"/>
        <end position="199"/>
    </location>
</feature>
<dbReference type="Gene3D" id="3.40.1090.10">
    <property type="entry name" value="Cytosolic phospholipase A2 catalytic domain"/>
    <property type="match status" value="1"/>
</dbReference>
<dbReference type="GO" id="GO:0016787">
    <property type="term" value="F:hydrolase activity"/>
    <property type="evidence" value="ECO:0007669"/>
    <property type="project" value="UniProtKB-UniRule"/>
</dbReference>
<dbReference type="EMBL" id="CP048222">
    <property type="protein sequence ID" value="QHT67767.1"/>
    <property type="molecule type" value="Genomic_DNA"/>
</dbReference>
<dbReference type="CDD" id="cd07199">
    <property type="entry name" value="Pat17_PNPLA8_PNPLA9_like"/>
    <property type="match status" value="1"/>
</dbReference>
<reference evidence="4 5" key="1">
    <citation type="submission" date="2020-01" db="EMBL/GenBank/DDBJ databases">
        <authorList>
            <person name="Kim M.K."/>
        </authorList>
    </citation>
    <scope>NUCLEOTIDE SEQUENCE [LARGE SCALE GENOMIC DNA]</scope>
    <source>
        <strain evidence="4 5">172606-1</strain>
    </source>
</reference>
<protein>
    <submittedName>
        <fullName evidence="4">Patatin-like phospholipase family protein</fullName>
    </submittedName>
</protein>
<sequence length="350" mass="38728">MKPTRLILSIDGGGTRGIIPATILAMLENKLGKPCNQIFDLIAGTSTGGIIALALAAGVKARAVQELYLDKADDIFNDDFWDNLRDGFGKNLGADYKQDKLKRILQGIIGDLTMGDVHESSKNSSHPFTVMVPTFDLSPEKDMTKMDRNYRPKIFTSFHSHDFSARLVDIACATSAGPTYFPIFKSPDKNLPGSYIDGGVAINHPAMSALAMAVNEESGLGWPIGECRVLSLGTGTSNTNWFDRNKIGDGDWGNMQWVKYLPDLLVESNIQASEYYVRQMIPNCNNNYRRIQHDLSNLPGARGKTIGMDTVKREILEAMQHKAITYFNDAANQQELIDFVEMKEMAPLLV</sequence>
<feature type="short sequence motif" description="GXGXXG" evidence="2">
    <location>
        <begin position="12"/>
        <end position="17"/>
    </location>
</feature>
<feature type="short sequence motif" description="GXSXG" evidence="2">
    <location>
        <begin position="44"/>
        <end position="48"/>
    </location>
</feature>
<dbReference type="GO" id="GO:0016042">
    <property type="term" value="P:lipid catabolic process"/>
    <property type="evidence" value="ECO:0007669"/>
    <property type="project" value="UniProtKB-UniRule"/>
</dbReference>
<dbReference type="Pfam" id="PF01734">
    <property type="entry name" value="Patatin"/>
    <property type="match status" value="1"/>
</dbReference>
<evidence type="ECO:0000313" key="4">
    <source>
        <dbReference type="EMBL" id="QHT67767.1"/>
    </source>
</evidence>
<dbReference type="AlphaFoldDB" id="A0A6C0GIJ5"/>
<evidence type="ECO:0000259" key="3">
    <source>
        <dbReference type="PROSITE" id="PS51635"/>
    </source>
</evidence>
<dbReference type="PANTHER" id="PTHR24138">
    <property type="entry name" value="INTRACELLLAR PHOSPHOLIPASE A FAMILY"/>
    <property type="match status" value="1"/>
</dbReference>
<keyword evidence="1 2" id="KW-0443">Lipid metabolism</keyword>
<evidence type="ECO:0000313" key="5">
    <source>
        <dbReference type="Proteomes" id="UP000480178"/>
    </source>
</evidence>
<dbReference type="Proteomes" id="UP000480178">
    <property type="component" value="Chromosome"/>
</dbReference>
<feature type="active site" description="Proton acceptor" evidence="2">
    <location>
        <position position="197"/>
    </location>
</feature>
<dbReference type="PANTHER" id="PTHR24138:SF10">
    <property type="entry name" value="PHOSPHOLIPASE A2"/>
    <property type="match status" value="1"/>
</dbReference>
<keyword evidence="2" id="KW-0378">Hydrolase</keyword>
<dbReference type="PROSITE" id="PS51635">
    <property type="entry name" value="PNPLA"/>
    <property type="match status" value="1"/>
</dbReference>
<keyword evidence="2" id="KW-0442">Lipid degradation</keyword>
<dbReference type="InterPro" id="IPR016035">
    <property type="entry name" value="Acyl_Trfase/lysoPLipase"/>
</dbReference>
<proteinExistence type="predicted"/>
<dbReference type="SUPFAM" id="SSF52151">
    <property type="entry name" value="FabD/lysophospholipase-like"/>
    <property type="match status" value="1"/>
</dbReference>
<accession>A0A6C0GIJ5</accession>
<dbReference type="InterPro" id="IPR002641">
    <property type="entry name" value="PNPLA_dom"/>
</dbReference>
<keyword evidence="5" id="KW-1185">Reference proteome</keyword>
<dbReference type="NCBIfam" id="NF041079">
    <property type="entry name" value="CBASS_lipase"/>
    <property type="match status" value="1"/>
</dbReference>
<name>A0A6C0GIJ5_9BACT</name>
<evidence type="ECO:0000256" key="2">
    <source>
        <dbReference type="PROSITE-ProRule" id="PRU01161"/>
    </source>
</evidence>
<evidence type="ECO:0000256" key="1">
    <source>
        <dbReference type="ARBA" id="ARBA00023098"/>
    </source>
</evidence>
<dbReference type="InterPro" id="IPR047156">
    <property type="entry name" value="Teg/CotR/CapV-like"/>
</dbReference>